<dbReference type="AlphaFoldDB" id="A0A5B8T105"/>
<dbReference type="CDD" id="cd07067">
    <property type="entry name" value="HP_PGM_like"/>
    <property type="match status" value="1"/>
</dbReference>
<dbReference type="InterPro" id="IPR051695">
    <property type="entry name" value="Phosphoglycerate_Mutase"/>
</dbReference>
<dbReference type="GO" id="GO:0045820">
    <property type="term" value="P:negative regulation of glycolytic process"/>
    <property type="evidence" value="ECO:0007669"/>
    <property type="project" value="TreeGrafter"/>
</dbReference>
<dbReference type="SUPFAM" id="SSF53254">
    <property type="entry name" value="Phosphoglycerate mutase-like"/>
    <property type="match status" value="1"/>
</dbReference>
<dbReference type="InterPro" id="IPR013078">
    <property type="entry name" value="His_Pase_superF_clade-1"/>
</dbReference>
<feature type="active site" description="Tele-phosphohistidine intermediate" evidence="2">
    <location>
        <position position="12"/>
    </location>
</feature>
<dbReference type="GO" id="GO:0043456">
    <property type="term" value="P:regulation of pentose-phosphate shunt"/>
    <property type="evidence" value="ECO:0007669"/>
    <property type="project" value="TreeGrafter"/>
</dbReference>
<feature type="binding site" evidence="3">
    <location>
        <position position="61"/>
    </location>
    <ligand>
        <name>substrate</name>
    </ligand>
</feature>
<dbReference type="PANTHER" id="PTHR46517:SF1">
    <property type="entry name" value="FRUCTOSE-2,6-BISPHOSPHATASE TIGAR"/>
    <property type="match status" value="1"/>
</dbReference>
<protein>
    <submittedName>
        <fullName evidence="5">Histidine phosphatase family protein</fullName>
    </submittedName>
</protein>
<dbReference type="Pfam" id="PF00300">
    <property type="entry name" value="His_Phos_1"/>
    <property type="match status" value="2"/>
</dbReference>
<accession>A0A5B8T105</accession>
<organism evidence="5 6">
    <name type="scientific">Leuconostoc pseudomesenteroides</name>
    <dbReference type="NCBI Taxonomy" id="33968"/>
    <lineage>
        <taxon>Bacteria</taxon>
        <taxon>Bacillati</taxon>
        <taxon>Bacillota</taxon>
        <taxon>Bacilli</taxon>
        <taxon>Lactobacillales</taxon>
        <taxon>Lactobacillaceae</taxon>
        <taxon>Leuconostoc</taxon>
    </lineage>
</organism>
<evidence type="ECO:0000313" key="5">
    <source>
        <dbReference type="EMBL" id="QEA42331.1"/>
    </source>
</evidence>
<dbReference type="GO" id="GO:0004331">
    <property type="term" value="F:fructose-2,6-bisphosphate 2-phosphatase activity"/>
    <property type="evidence" value="ECO:0007669"/>
    <property type="project" value="TreeGrafter"/>
</dbReference>
<feature type="binding site" evidence="3">
    <location>
        <begin position="11"/>
        <end position="18"/>
    </location>
    <ligand>
        <name>substrate</name>
    </ligand>
</feature>
<feature type="active site" description="Proton donor/acceptor" evidence="2">
    <location>
        <position position="89"/>
    </location>
</feature>
<dbReference type="PANTHER" id="PTHR46517">
    <property type="entry name" value="FRUCTOSE-2,6-BISPHOSPHATASE TIGAR"/>
    <property type="match status" value="1"/>
</dbReference>
<evidence type="ECO:0000256" key="1">
    <source>
        <dbReference type="ARBA" id="ARBA00022801"/>
    </source>
</evidence>
<evidence type="ECO:0000313" key="6">
    <source>
        <dbReference type="Proteomes" id="UP000321296"/>
    </source>
</evidence>
<evidence type="ECO:0000256" key="2">
    <source>
        <dbReference type="PIRSR" id="PIRSR613078-1"/>
    </source>
</evidence>
<gene>
    <name evidence="5" type="ORF">FGL85_07325</name>
</gene>
<dbReference type="Proteomes" id="UP000321296">
    <property type="component" value="Chromosome"/>
</dbReference>
<evidence type="ECO:0000256" key="4">
    <source>
        <dbReference type="PIRSR" id="PIRSR613078-3"/>
    </source>
</evidence>
<dbReference type="GO" id="GO:0005829">
    <property type="term" value="C:cytosol"/>
    <property type="evidence" value="ECO:0007669"/>
    <property type="project" value="TreeGrafter"/>
</dbReference>
<feature type="site" description="Transition state stabilizer" evidence="4">
    <location>
        <position position="177"/>
    </location>
</feature>
<name>A0A5B8T105_LEUPS</name>
<evidence type="ECO:0000256" key="3">
    <source>
        <dbReference type="PIRSR" id="PIRSR613078-2"/>
    </source>
</evidence>
<proteinExistence type="predicted"/>
<sequence>MTQNIKLYLVRHGETYFNTCQKIQGWSDSLLTKAGVNQAAILGDGLKNLPFSKVYSSDLGRAKGTADIVLSVRHDKMMDELEIVPNFREQFFGSFEGDHLNMLSQLFEDDDKLLSSVVNDSELAKFKSEDDIMNQFKLVDPTHEAENASEFWKRVDQGFNYVYSKAHDGDKILIITHGALIRKLATRVTGTYHQNPDNASLSIFEMDETKCMKLVSYDQLVSRKSSL</sequence>
<dbReference type="SMART" id="SM00855">
    <property type="entry name" value="PGAM"/>
    <property type="match status" value="1"/>
</dbReference>
<dbReference type="EMBL" id="CP042383">
    <property type="protein sequence ID" value="QEA42331.1"/>
    <property type="molecule type" value="Genomic_DNA"/>
</dbReference>
<reference evidence="5 6" key="1">
    <citation type="submission" date="2019-06" db="EMBL/GenBank/DDBJ databases">
        <title>Genome analyses of bacteria isolated from kimchi.</title>
        <authorList>
            <person name="Lee S."/>
            <person name="Ahn S."/>
            <person name="Roh S."/>
        </authorList>
    </citation>
    <scope>NUCLEOTIDE SEQUENCE [LARGE SCALE GENOMIC DNA]</scope>
    <source>
        <strain evidence="5 6">CBA3630</strain>
    </source>
</reference>
<keyword evidence="1" id="KW-0378">Hydrolase</keyword>
<dbReference type="Gene3D" id="3.40.50.1240">
    <property type="entry name" value="Phosphoglycerate mutase-like"/>
    <property type="match status" value="1"/>
</dbReference>
<dbReference type="RefSeq" id="WP_147651492.1">
    <property type="nucleotide sequence ID" value="NZ_BMBO01000005.1"/>
</dbReference>
<dbReference type="KEGG" id="lpse:FGL85_07325"/>
<dbReference type="InterPro" id="IPR029033">
    <property type="entry name" value="His_PPase_superfam"/>
</dbReference>